<protein>
    <submittedName>
        <fullName evidence="6">TetR/AcrR family transcriptional regulator</fullName>
    </submittedName>
</protein>
<evidence type="ECO:0000259" key="5">
    <source>
        <dbReference type="PROSITE" id="PS50977"/>
    </source>
</evidence>
<evidence type="ECO:0000313" key="7">
    <source>
        <dbReference type="Proteomes" id="UP001239397"/>
    </source>
</evidence>
<feature type="domain" description="HTH tetR-type" evidence="5">
    <location>
        <begin position="20"/>
        <end position="80"/>
    </location>
</feature>
<dbReference type="InterPro" id="IPR001647">
    <property type="entry name" value="HTH_TetR"/>
</dbReference>
<keyword evidence="7" id="KW-1185">Reference proteome</keyword>
<dbReference type="KEGG" id="amog:QRX60_06140"/>
<dbReference type="AlphaFoldDB" id="A0A9Y2JRN3"/>
<accession>A0A9Y2JRN3</accession>
<evidence type="ECO:0000256" key="4">
    <source>
        <dbReference type="PROSITE-ProRule" id="PRU00335"/>
    </source>
</evidence>
<dbReference type="InterPro" id="IPR009057">
    <property type="entry name" value="Homeodomain-like_sf"/>
</dbReference>
<dbReference type="EMBL" id="CP127295">
    <property type="protein sequence ID" value="WIY03433.1"/>
    <property type="molecule type" value="Genomic_DNA"/>
</dbReference>
<dbReference type="Gene3D" id="1.10.357.10">
    <property type="entry name" value="Tetracycline Repressor, domain 2"/>
    <property type="match status" value="1"/>
</dbReference>
<dbReference type="Proteomes" id="UP001239397">
    <property type="component" value="Chromosome"/>
</dbReference>
<dbReference type="SUPFAM" id="SSF46689">
    <property type="entry name" value="Homeodomain-like"/>
    <property type="match status" value="1"/>
</dbReference>
<keyword evidence="1" id="KW-0805">Transcription regulation</keyword>
<dbReference type="GO" id="GO:0003700">
    <property type="term" value="F:DNA-binding transcription factor activity"/>
    <property type="evidence" value="ECO:0007669"/>
    <property type="project" value="TreeGrafter"/>
</dbReference>
<evidence type="ECO:0000313" key="6">
    <source>
        <dbReference type="EMBL" id="WIY03433.1"/>
    </source>
</evidence>
<proteinExistence type="predicted"/>
<evidence type="ECO:0000256" key="1">
    <source>
        <dbReference type="ARBA" id="ARBA00023015"/>
    </source>
</evidence>
<keyword evidence="2 4" id="KW-0238">DNA-binding</keyword>
<dbReference type="Gene3D" id="1.10.10.60">
    <property type="entry name" value="Homeodomain-like"/>
    <property type="match status" value="1"/>
</dbReference>
<name>A0A9Y2JRN3_9PSEU</name>
<gene>
    <name evidence="6" type="ORF">QRX60_06140</name>
</gene>
<sequence length="215" mass="23382">MTLLASGVKEVAVNRKEKAAETETALKAAARRVFARKGYLNTKITDITAEAGRAAGSFYNHFAGKEELLEALLADIAASGDESALAEGHLSDFSDPAAVRWHVAQYWDFYKEHASTMQALRQASMVNDAFARTLASFGATQASDLNGHLAHVTAAGMRLPASTELSIAMMYQLVDSFAQMWLLDPTPAGWAPPTDEEAIEALTRFVYRGFTGRDY</sequence>
<feature type="DNA-binding region" description="H-T-H motif" evidence="4">
    <location>
        <begin position="43"/>
        <end position="62"/>
    </location>
</feature>
<evidence type="ECO:0000256" key="3">
    <source>
        <dbReference type="ARBA" id="ARBA00023163"/>
    </source>
</evidence>
<dbReference type="PANTHER" id="PTHR30055">
    <property type="entry name" value="HTH-TYPE TRANSCRIPTIONAL REGULATOR RUTR"/>
    <property type="match status" value="1"/>
</dbReference>
<dbReference type="Pfam" id="PF00440">
    <property type="entry name" value="TetR_N"/>
    <property type="match status" value="1"/>
</dbReference>
<dbReference type="RefSeq" id="WP_285999825.1">
    <property type="nucleotide sequence ID" value="NZ_CP127295.1"/>
</dbReference>
<keyword evidence="3" id="KW-0804">Transcription</keyword>
<evidence type="ECO:0000256" key="2">
    <source>
        <dbReference type="ARBA" id="ARBA00023125"/>
    </source>
</evidence>
<dbReference type="SUPFAM" id="SSF48498">
    <property type="entry name" value="Tetracyclin repressor-like, C-terminal domain"/>
    <property type="match status" value="1"/>
</dbReference>
<reference evidence="6 7" key="1">
    <citation type="submission" date="2023-06" db="EMBL/GenBank/DDBJ databases">
        <authorList>
            <person name="Oyuntsetseg B."/>
            <person name="Kim S.B."/>
        </authorList>
    </citation>
    <scope>NUCLEOTIDE SEQUENCE [LARGE SCALE GENOMIC DNA]</scope>
    <source>
        <strain evidence="6 7">4-36</strain>
    </source>
</reference>
<dbReference type="PROSITE" id="PS50977">
    <property type="entry name" value="HTH_TETR_2"/>
    <property type="match status" value="1"/>
</dbReference>
<dbReference type="PANTHER" id="PTHR30055:SF234">
    <property type="entry name" value="HTH-TYPE TRANSCRIPTIONAL REGULATOR BETI"/>
    <property type="match status" value="1"/>
</dbReference>
<dbReference type="GO" id="GO:0000976">
    <property type="term" value="F:transcription cis-regulatory region binding"/>
    <property type="evidence" value="ECO:0007669"/>
    <property type="project" value="TreeGrafter"/>
</dbReference>
<dbReference type="PRINTS" id="PR00455">
    <property type="entry name" value="HTHTETR"/>
</dbReference>
<dbReference type="InterPro" id="IPR050109">
    <property type="entry name" value="HTH-type_TetR-like_transc_reg"/>
</dbReference>
<dbReference type="InterPro" id="IPR036271">
    <property type="entry name" value="Tet_transcr_reg_TetR-rel_C_sf"/>
</dbReference>
<organism evidence="6 7">
    <name type="scientific">Amycolatopsis mongoliensis</name>
    <dbReference type="NCBI Taxonomy" id="715475"/>
    <lineage>
        <taxon>Bacteria</taxon>
        <taxon>Bacillati</taxon>
        <taxon>Actinomycetota</taxon>
        <taxon>Actinomycetes</taxon>
        <taxon>Pseudonocardiales</taxon>
        <taxon>Pseudonocardiaceae</taxon>
        <taxon>Amycolatopsis</taxon>
    </lineage>
</organism>